<protein>
    <submittedName>
        <fullName evidence="2">Uncharacterized protein</fullName>
    </submittedName>
</protein>
<reference evidence="2" key="1">
    <citation type="submission" date="2021-06" db="EMBL/GenBank/DDBJ databases">
        <title>Comparative genomics, transcriptomics and evolutionary studies reveal genomic signatures of adaptation to plant cell wall in hemibiotrophic fungi.</title>
        <authorList>
            <consortium name="DOE Joint Genome Institute"/>
            <person name="Baroncelli R."/>
            <person name="Diaz J.F."/>
            <person name="Benocci T."/>
            <person name="Peng M."/>
            <person name="Battaglia E."/>
            <person name="Haridas S."/>
            <person name="Andreopoulos W."/>
            <person name="Labutti K."/>
            <person name="Pangilinan J."/>
            <person name="Floch G.L."/>
            <person name="Makela M.R."/>
            <person name="Henrissat B."/>
            <person name="Grigoriev I.V."/>
            <person name="Crouch J.A."/>
            <person name="De Vries R.P."/>
            <person name="Sukno S.A."/>
            <person name="Thon M.R."/>
        </authorList>
    </citation>
    <scope>NUCLEOTIDE SEQUENCE</scope>
    <source>
        <strain evidence="2">MAFF235873</strain>
    </source>
</reference>
<dbReference type="AlphaFoldDB" id="A0AAD9HGN2"/>
<organism evidence="2 3">
    <name type="scientific">Colletotrichum zoysiae</name>
    <dbReference type="NCBI Taxonomy" id="1216348"/>
    <lineage>
        <taxon>Eukaryota</taxon>
        <taxon>Fungi</taxon>
        <taxon>Dikarya</taxon>
        <taxon>Ascomycota</taxon>
        <taxon>Pezizomycotina</taxon>
        <taxon>Sordariomycetes</taxon>
        <taxon>Hypocreomycetidae</taxon>
        <taxon>Glomerellales</taxon>
        <taxon>Glomerellaceae</taxon>
        <taxon>Colletotrichum</taxon>
        <taxon>Colletotrichum graminicola species complex</taxon>
    </lineage>
</organism>
<dbReference type="Proteomes" id="UP001232148">
    <property type="component" value="Unassembled WGS sequence"/>
</dbReference>
<keyword evidence="1" id="KW-0812">Transmembrane</keyword>
<sequence length="103" mass="11693">MRRLWRRPWHQNHLFGAFIIINKLIVRLVGRLDASHAGLARGQLREMRHLSAGKDLGATLRALAYLTVLFSFFCWGRPGAEKRVRRIVYGEDQSAGGLAPRLG</sequence>
<dbReference type="EMBL" id="MU842873">
    <property type="protein sequence ID" value="KAK2028771.1"/>
    <property type="molecule type" value="Genomic_DNA"/>
</dbReference>
<proteinExistence type="predicted"/>
<keyword evidence="3" id="KW-1185">Reference proteome</keyword>
<evidence type="ECO:0000256" key="1">
    <source>
        <dbReference type="SAM" id="Phobius"/>
    </source>
</evidence>
<comment type="caution">
    <text evidence="2">The sequence shown here is derived from an EMBL/GenBank/DDBJ whole genome shotgun (WGS) entry which is preliminary data.</text>
</comment>
<name>A0AAD9HGN2_9PEZI</name>
<evidence type="ECO:0000313" key="3">
    <source>
        <dbReference type="Proteomes" id="UP001232148"/>
    </source>
</evidence>
<accession>A0AAD9HGN2</accession>
<gene>
    <name evidence="2" type="ORF">LX32DRAFT_387053</name>
</gene>
<feature type="transmembrane region" description="Helical" evidence="1">
    <location>
        <begin position="12"/>
        <end position="30"/>
    </location>
</feature>
<keyword evidence="1" id="KW-0472">Membrane</keyword>
<keyword evidence="1" id="KW-1133">Transmembrane helix</keyword>
<evidence type="ECO:0000313" key="2">
    <source>
        <dbReference type="EMBL" id="KAK2028771.1"/>
    </source>
</evidence>
<feature type="transmembrane region" description="Helical" evidence="1">
    <location>
        <begin position="58"/>
        <end position="76"/>
    </location>
</feature>